<dbReference type="InterPro" id="IPR006094">
    <property type="entry name" value="Oxid_FAD_bind_N"/>
</dbReference>
<dbReference type="InterPro" id="IPR012951">
    <property type="entry name" value="BBE"/>
</dbReference>
<dbReference type="PANTHER" id="PTHR42973">
    <property type="entry name" value="BINDING OXIDOREDUCTASE, PUTATIVE (AFU_ORTHOLOGUE AFUA_1G17690)-RELATED"/>
    <property type="match status" value="1"/>
</dbReference>
<dbReference type="Gene3D" id="3.40.462.20">
    <property type="match status" value="1"/>
</dbReference>
<dbReference type="PANTHER" id="PTHR42973:SF39">
    <property type="entry name" value="FAD-BINDING PCMH-TYPE DOMAIN-CONTAINING PROTEIN"/>
    <property type="match status" value="1"/>
</dbReference>
<comment type="cofactor">
    <cofactor evidence="1">
        <name>FAD</name>
        <dbReference type="ChEBI" id="CHEBI:57692"/>
    </cofactor>
</comment>
<keyword evidence="5" id="KW-0560">Oxidoreductase</keyword>
<evidence type="ECO:0000256" key="1">
    <source>
        <dbReference type="ARBA" id="ARBA00001974"/>
    </source>
</evidence>
<dbReference type="EMBL" id="MU004236">
    <property type="protein sequence ID" value="KAF2668505.1"/>
    <property type="molecule type" value="Genomic_DNA"/>
</dbReference>
<name>A0A6A6U8B9_9PEZI</name>
<evidence type="ECO:0000256" key="4">
    <source>
        <dbReference type="ARBA" id="ARBA00022827"/>
    </source>
</evidence>
<dbReference type="Gene3D" id="3.30.465.10">
    <property type="match status" value="1"/>
</dbReference>
<dbReference type="InterPro" id="IPR016166">
    <property type="entry name" value="FAD-bd_PCMH"/>
</dbReference>
<dbReference type="InterPro" id="IPR050416">
    <property type="entry name" value="FAD-linked_Oxidoreductase"/>
</dbReference>
<dbReference type="InterPro" id="IPR016169">
    <property type="entry name" value="FAD-bd_PCMH_sub2"/>
</dbReference>
<keyword evidence="8" id="KW-1185">Reference proteome</keyword>
<comment type="similarity">
    <text evidence="2">Belongs to the oxygen-dependent FAD-linked oxidoreductase family.</text>
</comment>
<dbReference type="PROSITE" id="PS51387">
    <property type="entry name" value="FAD_PCMH"/>
    <property type="match status" value="1"/>
</dbReference>
<dbReference type="AlphaFoldDB" id="A0A6A6U8B9"/>
<evidence type="ECO:0000259" key="6">
    <source>
        <dbReference type="PROSITE" id="PS51387"/>
    </source>
</evidence>
<evidence type="ECO:0000313" key="7">
    <source>
        <dbReference type="EMBL" id="KAF2668505.1"/>
    </source>
</evidence>
<dbReference type="Pfam" id="PF01565">
    <property type="entry name" value="FAD_binding_4"/>
    <property type="match status" value="1"/>
</dbReference>
<sequence length="384" mass="42297">MSSCTEEGIVIALRPHMTSVNVDPTAKTITAGGGALWKDVDEAAGKYGLATTGGAVNHTGIGGLTLGGGYGYLTGRHGLVVDNLLSATVVLADGRIVQTSKDSVPDLFWAIRGAGQSFGVVTEFVYQAHEQGEVFAGQAIFPFEKLDSILDFVHWFHNHGDGDQSLTWAFIAPPPHNVPVVFCILFYNGPEDKARAFFKPLLDIGPVMQNVGMMPYDNINGLMNEQQDYGARRLFGGSNFVLPVDKTTVHDVADEFFKVVNDEGINDGTLIMFETIPYRKVKETPNTAMAFGNRGEFYIAGLLWKWRDAARDAQVRQHNRNIQDLIKEKMGTKDIQAVGHYSNYASGGEKTEALFGQNTARLRELKAKYDPNNRFNKWHNLMSS</sequence>
<reference evidence="7" key="1">
    <citation type="journal article" date="2020" name="Stud. Mycol.">
        <title>101 Dothideomycetes genomes: a test case for predicting lifestyles and emergence of pathogens.</title>
        <authorList>
            <person name="Haridas S."/>
            <person name="Albert R."/>
            <person name="Binder M."/>
            <person name="Bloem J."/>
            <person name="Labutti K."/>
            <person name="Salamov A."/>
            <person name="Andreopoulos B."/>
            <person name="Baker S."/>
            <person name="Barry K."/>
            <person name="Bills G."/>
            <person name="Bluhm B."/>
            <person name="Cannon C."/>
            <person name="Castanera R."/>
            <person name="Culley D."/>
            <person name="Daum C."/>
            <person name="Ezra D."/>
            <person name="Gonzalez J."/>
            <person name="Henrissat B."/>
            <person name="Kuo A."/>
            <person name="Liang C."/>
            <person name="Lipzen A."/>
            <person name="Lutzoni F."/>
            <person name="Magnuson J."/>
            <person name="Mondo S."/>
            <person name="Nolan M."/>
            <person name="Ohm R."/>
            <person name="Pangilinan J."/>
            <person name="Park H.-J."/>
            <person name="Ramirez L."/>
            <person name="Alfaro M."/>
            <person name="Sun H."/>
            <person name="Tritt A."/>
            <person name="Yoshinaga Y."/>
            <person name="Zwiers L.-H."/>
            <person name="Turgeon B."/>
            <person name="Goodwin S."/>
            <person name="Spatafora J."/>
            <person name="Crous P."/>
            <person name="Grigoriev I."/>
        </authorList>
    </citation>
    <scope>NUCLEOTIDE SEQUENCE</scope>
    <source>
        <strain evidence="7">CBS 115976</strain>
    </source>
</reference>
<keyword evidence="3" id="KW-0285">Flavoprotein</keyword>
<organism evidence="7 8">
    <name type="scientific">Microthyrium microscopicum</name>
    <dbReference type="NCBI Taxonomy" id="703497"/>
    <lineage>
        <taxon>Eukaryota</taxon>
        <taxon>Fungi</taxon>
        <taxon>Dikarya</taxon>
        <taxon>Ascomycota</taxon>
        <taxon>Pezizomycotina</taxon>
        <taxon>Dothideomycetes</taxon>
        <taxon>Dothideomycetes incertae sedis</taxon>
        <taxon>Microthyriales</taxon>
        <taxon>Microthyriaceae</taxon>
        <taxon>Microthyrium</taxon>
    </lineage>
</organism>
<proteinExistence type="inferred from homology"/>
<protein>
    <submittedName>
        <fullName evidence="7">FAD-binding domain-containing protein</fullName>
    </submittedName>
</protein>
<accession>A0A6A6U8B9</accession>
<dbReference type="InterPro" id="IPR036318">
    <property type="entry name" value="FAD-bd_PCMH-like_sf"/>
</dbReference>
<dbReference type="GO" id="GO:0016491">
    <property type="term" value="F:oxidoreductase activity"/>
    <property type="evidence" value="ECO:0007669"/>
    <property type="project" value="UniProtKB-KW"/>
</dbReference>
<evidence type="ECO:0000256" key="5">
    <source>
        <dbReference type="ARBA" id="ARBA00023002"/>
    </source>
</evidence>
<gene>
    <name evidence="7" type="ORF">BT63DRAFT_425813</name>
</gene>
<dbReference type="InterPro" id="IPR016164">
    <property type="entry name" value="FAD-linked_Oxase-like_C"/>
</dbReference>
<evidence type="ECO:0000313" key="8">
    <source>
        <dbReference type="Proteomes" id="UP000799302"/>
    </source>
</evidence>
<dbReference type="Pfam" id="PF08031">
    <property type="entry name" value="BBE"/>
    <property type="match status" value="1"/>
</dbReference>
<keyword evidence="4" id="KW-0274">FAD</keyword>
<feature type="domain" description="FAD-binding PCMH-type" evidence="6">
    <location>
        <begin position="1"/>
        <end position="131"/>
    </location>
</feature>
<dbReference type="SUPFAM" id="SSF55103">
    <property type="entry name" value="FAD-linked oxidases, C-terminal domain"/>
    <property type="match status" value="1"/>
</dbReference>
<dbReference type="OrthoDB" id="415825at2759"/>
<evidence type="ECO:0000256" key="2">
    <source>
        <dbReference type="ARBA" id="ARBA00005466"/>
    </source>
</evidence>
<dbReference type="SUPFAM" id="SSF56176">
    <property type="entry name" value="FAD-binding/transporter-associated domain-like"/>
    <property type="match status" value="1"/>
</dbReference>
<evidence type="ECO:0000256" key="3">
    <source>
        <dbReference type="ARBA" id="ARBA00022630"/>
    </source>
</evidence>
<dbReference type="GO" id="GO:0071949">
    <property type="term" value="F:FAD binding"/>
    <property type="evidence" value="ECO:0007669"/>
    <property type="project" value="InterPro"/>
</dbReference>
<dbReference type="Proteomes" id="UP000799302">
    <property type="component" value="Unassembled WGS sequence"/>
</dbReference>